<organism evidence="1 2">
    <name type="scientific">Streptomyces coryli</name>
    <dbReference type="NCBI Taxonomy" id="1128680"/>
    <lineage>
        <taxon>Bacteria</taxon>
        <taxon>Bacillati</taxon>
        <taxon>Actinomycetota</taxon>
        <taxon>Actinomycetes</taxon>
        <taxon>Kitasatosporales</taxon>
        <taxon>Streptomycetaceae</taxon>
        <taxon>Streptomyces</taxon>
    </lineage>
</organism>
<dbReference type="EMBL" id="JAAKZV010000002">
    <property type="protein sequence ID" value="NGN62517.1"/>
    <property type="molecule type" value="Genomic_DNA"/>
</dbReference>
<comment type="caution">
    <text evidence="1">The sequence shown here is derived from an EMBL/GenBank/DDBJ whole genome shotgun (WGS) entry which is preliminary data.</text>
</comment>
<evidence type="ECO:0000313" key="1">
    <source>
        <dbReference type="EMBL" id="NGN62517.1"/>
    </source>
</evidence>
<dbReference type="Pfam" id="PF17196">
    <property type="entry name" value="DUF5133"/>
    <property type="match status" value="1"/>
</dbReference>
<dbReference type="RefSeq" id="WP_165229988.1">
    <property type="nucleotide sequence ID" value="NZ_JAAKZV010000002.1"/>
</dbReference>
<reference evidence="1 2" key="1">
    <citation type="submission" date="2020-02" db="EMBL/GenBank/DDBJ databases">
        <title>Whole-genome analyses of novel actinobacteria.</title>
        <authorList>
            <person name="Sahin N."/>
        </authorList>
    </citation>
    <scope>NUCLEOTIDE SEQUENCE [LARGE SCALE GENOMIC DNA]</scope>
    <source>
        <strain evidence="1 2">A7024</strain>
    </source>
</reference>
<proteinExistence type="predicted"/>
<dbReference type="InterPro" id="IPR033457">
    <property type="entry name" value="DUF5133"/>
</dbReference>
<dbReference type="Proteomes" id="UP000481583">
    <property type="component" value="Unassembled WGS sequence"/>
</dbReference>
<name>A0A6G4TU14_9ACTN</name>
<keyword evidence="2" id="KW-1185">Reference proteome</keyword>
<evidence type="ECO:0000313" key="2">
    <source>
        <dbReference type="Proteomes" id="UP000481583"/>
    </source>
</evidence>
<dbReference type="AlphaFoldDB" id="A0A6G4TU14"/>
<accession>A0A6G4TU14</accession>
<sequence length="77" mass="8201">MLMAHPAVLTGLLDEYEALTTLHAGDGSPETQRRLEDVRYTLCIATGTCDIDAALIAAQYRLPGSRPADDSVLPATS</sequence>
<gene>
    <name evidence="1" type="ORF">G5C51_01135</name>
</gene>
<protein>
    <submittedName>
        <fullName evidence="1">DUF5133 domain-containing protein</fullName>
    </submittedName>
</protein>